<accession>A0A1H8PR39</accession>
<gene>
    <name evidence="2" type="ORF">SAMN02910314_00278</name>
</gene>
<feature type="transmembrane region" description="Helical" evidence="1">
    <location>
        <begin position="25"/>
        <end position="42"/>
    </location>
</feature>
<proteinExistence type="predicted"/>
<keyword evidence="3" id="KW-1185">Reference proteome</keyword>
<evidence type="ECO:0000313" key="2">
    <source>
        <dbReference type="EMBL" id="SEO44499.1"/>
    </source>
</evidence>
<organism evidence="2 3">
    <name type="scientific">Denitrobacterium detoxificans</name>
    <dbReference type="NCBI Taxonomy" id="79604"/>
    <lineage>
        <taxon>Bacteria</taxon>
        <taxon>Bacillati</taxon>
        <taxon>Actinomycetota</taxon>
        <taxon>Coriobacteriia</taxon>
        <taxon>Eggerthellales</taxon>
        <taxon>Eggerthellaceae</taxon>
        <taxon>Denitrobacterium</taxon>
    </lineage>
</organism>
<keyword evidence="1" id="KW-1133">Transmembrane helix</keyword>
<evidence type="ECO:0000256" key="1">
    <source>
        <dbReference type="SAM" id="Phobius"/>
    </source>
</evidence>
<protein>
    <submittedName>
        <fullName evidence="2">Uncharacterized protein</fullName>
    </submittedName>
</protein>
<dbReference type="AlphaFoldDB" id="A0A1H8PR39"/>
<evidence type="ECO:0000313" key="3">
    <source>
        <dbReference type="Proteomes" id="UP000182975"/>
    </source>
</evidence>
<sequence length="147" mass="15500">MGRPKKQVEAPKEEAPIVPRRDAKAIAAITILVVAAIALACYELSTGQMYVKVDTQDDVGNASVMAVVYQGDVSSKLEKGDLASCGQALAAVGVEPGQEVFVEGRWFGTYTVAVLDMDGKIDPRGTCVVTTVGRGETHVSIMLSARS</sequence>
<keyword evidence="1" id="KW-0472">Membrane</keyword>
<dbReference type="Proteomes" id="UP000182975">
    <property type="component" value="Unassembled WGS sequence"/>
</dbReference>
<name>A0A1H8PR39_9ACTN</name>
<keyword evidence="1" id="KW-0812">Transmembrane</keyword>
<reference evidence="3" key="1">
    <citation type="submission" date="2016-10" db="EMBL/GenBank/DDBJ databases">
        <authorList>
            <person name="Varghese N."/>
        </authorList>
    </citation>
    <scope>NUCLEOTIDE SEQUENCE [LARGE SCALE GENOMIC DNA]</scope>
    <source>
        <strain evidence="3">DSM 21843</strain>
    </source>
</reference>
<dbReference type="EMBL" id="FOEC01000001">
    <property type="protein sequence ID" value="SEO44499.1"/>
    <property type="molecule type" value="Genomic_DNA"/>
</dbReference>